<dbReference type="Gene3D" id="3.30.70.360">
    <property type="match status" value="1"/>
</dbReference>
<dbReference type="EC" id="3.5.1.6" evidence="3"/>
<evidence type="ECO:0000256" key="2">
    <source>
        <dbReference type="ARBA" id="ARBA00022801"/>
    </source>
</evidence>
<dbReference type="Gene3D" id="3.40.630.10">
    <property type="entry name" value="Zn peptidases"/>
    <property type="match status" value="1"/>
</dbReference>
<dbReference type="EC" id="3.5.1.87" evidence="3"/>
<proteinExistence type="inferred from homology"/>
<sequence>MSAETISVSSLAQGIEAEEALAAQLFDTLRDRSRSTLGVTRASFGEGEQMAHDLMSELGDRLGLEKRVDAAGNLYLTLPGRDRSLPAIMTGSHMDTVPDGGNFDGAAGVVAGMCMLARWVRAGRSPVRDITVMAVRAEELSWFPAPYAGSRAAFGLLQANELDECTRPDTGRTLFDHMQAAGFAPERVRAGEKQLDPQRIHCFLELHIEQGPLLVQEKLPVGIVTGIRGNLRYKHCRILGQYAHAGAEPRRSRRDVVMAGAEFVQRLEALWIDLEEQGKDLVCTAGQFFTDAKVHTMTKVPGELRFTMDIRSQDNSLLLEIDRRLRGLAQEISARRNVLIDLGDYTNARPGLIDTALHERLLSCAESLEIPHVAMASGAGHDSAVFSQQGIPTAMVFVRNEHGSHNPDEAMEIADFTQGLRVLIAAVEEIDGQP</sequence>
<dbReference type="InterPro" id="IPR036264">
    <property type="entry name" value="Bact_exopeptidase_dim_dom"/>
</dbReference>
<keyword evidence="4" id="KW-1185">Reference proteome</keyword>
<dbReference type="PANTHER" id="PTHR32494">
    <property type="entry name" value="ALLANTOATE DEIMINASE-RELATED"/>
    <property type="match status" value="1"/>
</dbReference>
<dbReference type="GO" id="GO:0050538">
    <property type="term" value="F:N-carbamoyl-L-amino-acid hydrolase activity"/>
    <property type="evidence" value="ECO:0007669"/>
    <property type="project" value="UniProtKB-EC"/>
</dbReference>
<name>A0ABV2QCS6_9BURK</name>
<comment type="similarity">
    <text evidence="1">Belongs to the peptidase M20 family.</text>
</comment>
<protein>
    <submittedName>
        <fullName evidence="3">N-carbamoyl-L-amino-acid hydrolase</fullName>
        <ecNumber evidence="3">3.5.1.6</ecNumber>
        <ecNumber evidence="3">3.5.1.87</ecNumber>
    </submittedName>
</protein>
<dbReference type="NCBIfam" id="TIGR01879">
    <property type="entry name" value="hydantase"/>
    <property type="match status" value="1"/>
</dbReference>
<dbReference type="InterPro" id="IPR002933">
    <property type="entry name" value="Peptidase_M20"/>
</dbReference>
<evidence type="ECO:0000256" key="1">
    <source>
        <dbReference type="ARBA" id="ARBA00006153"/>
    </source>
</evidence>
<evidence type="ECO:0000313" key="3">
    <source>
        <dbReference type="EMBL" id="MET4578834.1"/>
    </source>
</evidence>
<dbReference type="InterPro" id="IPR010158">
    <property type="entry name" value="Amidase_Cbmase"/>
</dbReference>
<dbReference type="SUPFAM" id="SSF55031">
    <property type="entry name" value="Bacterial exopeptidase dimerisation domain"/>
    <property type="match status" value="1"/>
</dbReference>
<dbReference type="RefSeq" id="WP_354446393.1">
    <property type="nucleotide sequence ID" value="NZ_JBEPSH010000007.1"/>
</dbReference>
<dbReference type="SUPFAM" id="SSF53187">
    <property type="entry name" value="Zn-dependent exopeptidases"/>
    <property type="match status" value="1"/>
</dbReference>
<organism evidence="3 4">
    <name type="scientific">Ottowia thiooxydans</name>
    <dbReference type="NCBI Taxonomy" id="219182"/>
    <lineage>
        <taxon>Bacteria</taxon>
        <taxon>Pseudomonadati</taxon>
        <taxon>Pseudomonadota</taxon>
        <taxon>Betaproteobacteria</taxon>
        <taxon>Burkholderiales</taxon>
        <taxon>Comamonadaceae</taxon>
        <taxon>Ottowia</taxon>
    </lineage>
</organism>
<dbReference type="PIRSF" id="PIRSF001235">
    <property type="entry name" value="Amidase_carbamoylase"/>
    <property type="match status" value="1"/>
</dbReference>
<dbReference type="NCBIfam" id="NF009527">
    <property type="entry name" value="PRK12891.1"/>
    <property type="match status" value="1"/>
</dbReference>
<dbReference type="EMBL" id="JBEPSH010000007">
    <property type="protein sequence ID" value="MET4578834.1"/>
    <property type="molecule type" value="Genomic_DNA"/>
</dbReference>
<dbReference type="Proteomes" id="UP001549320">
    <property type="component" value="Unassembled WGS sequence"/>
</dbReference>
<accession>A0ABV2QCS6</accession>
<reference evidence="3 4" key="1">
    <citation type="submission" date="2024-06" db="EMBL/GenBank/DDBJ databases">
        <title>Sorghum-associated microbial communities from plants grown in Nebraska, USA.</title>
        <authorList>
            <person name="Schachtman D."/>
        </authorList>
    </citation>
    <scope>NUCLEOTIDE SEQUENCE [LARGE SCALE GENOMIC DNA]</scope>
    <source>
        <strain evidence="3 4">2709</strain>
    </source>
</reference>
<dbReference type="Pfam" id="PF01546">
    <property type="entry name" value="Peptidase_M20"/>
    <property type="match status" value="1"/>
</dbReference>
<dbReference type="PANTHER" id="PTHR32494:SF5">
    <property type="entry name" value="ALLANTOATE AMIDOHYDROLASE"/>
    <property type="match status" value="1"/>
</dbReference>
<evidence type="ECO:0000313" key="4">
    <source>
        <dbReference type="Proteomes" id="UP001549320"/>
    </source>
</evidence>
<comment type="caution">
    <text evidence="3">The sequence shown here is derived from an EMBL/GenBank/DDBJ whole genome shotgun (WGS) entry which is preliminary data.</text>
</comment>
<keyword evidence="2 3" id="KW-0378">Hydrolase</keyword>
<dbReference type="GO" id="GO:0003837">
    <property type="term" value="F:beta-ureidopropionase activity"/>
    <property type="evidence" value="ECO:0007669"/>
    <property type="project" value="UniProtKB-EC"/>
</dbReference>
<gene>
    <name evidence="3" type="ORF">ABIE13_003950</name>
</gene>